<keyword evidence="2" id="KW-0472">Membrane</keyword>
<evidence type="ECO:0000256" key="2">
    <source>
        <dbReference type="SAM" id="Phobius"/>
    </source>
</evidence>
<evidence type="ECO:0000256" key="1">
    <source>
        <dbReference type="SAM" id="MobiDB-lite"/>
    </source>
</evidence>
<keyword evidence="2" id="KW-0812">Transmembrane</keyword>
<reference evidence="3 4" key="1">
    <citation type="submission" date="2016-10" db="EMBL/GenBank/DDBJ databases">
        <authorList>
            <person name="de Groot N.N."/>
        </authorList>
    </citation>
    <scope>NUCLEOTIDE SEQUENCE [LARGE SCALE GENOMIC DNA]</scope>
    <source>
        <strain evidence="3 4">DSM 40306</strain>
    </source>
</reference>
<dbReference type="EMBL" id="FNTD01000004">
    <property type="protein sequence ID" value="SEB82092.1"/>
    <property type="molecule type" value="Genomic_DNA"/>
</dbReference>
<dbReference type="AlphaFoldDB" id="A0A1H4MIC1"/>
<protein>
    <submittedName>
        <fullName evidence="3">Uncharacterized protein</fullName>
    </submittedName>
</protein>
<feature type="transmembrane region" description="Helical" evidence="2">
    <location>
        <begin position="52"/>
        <end position="73"/>
    </location>
</feature>
<evidence type="ECO:0000313" key="3">
    <source>
        <dbReference type="EMBL" id="SEB82092.1"/>
    </source>
</evidence>
<sequence>MDVKVAVDGGRAADELRSLREWLVADPSLRGRVRLEAAPPAPGTLGSALETLSVALGPGGVATALASVLITWIRRRSGGVTLTVRRGDGASFELKAPSVRELSPQDVTELTRRLSESLDGPGTHDSARES</sequence>
<dbReference type="Pfam" id="PF19953">
    <property type="entry name" value="EACC1"/>
    <property type="match status" value="1"/>
</dbReference>
<keyword evidence="2" id="KW-1133">Transmembrane helix</keyword>
<organism evidence="3 4">
    <name type="scientific">Streptomyces misionensis</name>
    <dbReference type="NCBI Taxonomy" id="67331"/>
    <lineage>
        <taxon>Bacteria</taxon>
        <taxon>Bacillati</taxon>
        <taxon>Actinomycetota</taxon>
        <taxon>Actinomycetes</taxon>
        <taxon>Kitasatosporales</taxon>
        <taxon>Streptomycetaceae</taxon>
        <taxon>Streptomyces</taxon>
    </lineage>
</organism>
<proteinExistence type="predicted"/>
<dbReference type="Proteomes" id="UP000182375">
    <property type="component" value="Unassembled WGS sequence"/>
</dbReference>
<dbReference type="InterPro" id="IPR045428">
    <property type="entry name" value="EACC1"/>
</dbReference>
<accession>A0A1H4MIC1</accession>
<dbReference type="RefSeq" id="WP_074990255.1">
    <property type="nucleotide sequence ID" value="NZ_FNTD01000004.1"/>
</dbReference>
<feature type="region of interest" description="Disordered" evidence="1">
    <location>
        <begin position="101"/>
        <end position="130"/>
    </location>
</feature>
<evidence type="ECO:0000313" key="4">
    <source>
        <dbReference type="Proteomes" id="UP000182375"/>
    </source>
</evidence>
<dbReference type="GeneID" id="95509751"/>
<gene>
    <name evidence="3" type="ORF">SAMN04490357_0475</name>
</gene>
<dbReference type="STRING" id="67331.SAMN04490357_0475"/>
<name>A0A1H4MIC1_9ACTN</name>